<dbReference type="InterPro" id="IPR036188">
    <property type="entry name" value="FAD/NAD-bd_sf"/>
</dbReference>
<gene>
    <name evidence="4" type="ORF">PISL3812_08630</name>
</gene>
<name>A0A0U1M9E2_TALIS</name>
<dbReference type="GO" id="GO:0004497">
    <property type="term" value="F:monooxygenase activity"/>
    <property type="evidence" value="ECO:0007669"/>
    <property type="project" value="UniProtKB-KW"/>
</dbReference>
<reference evidence="4 5" key="1">
    <citation type="submission" date="2015-04" db="EMBL/GenBank/DDBJ databases">
        <authorList>
            <person name="Syromyatnikov M.Y."/>
            <person name="Popov V.N."/>
        </authorList>
    </citation>
    <scope>NUCLEOTIDE SEQUENCE [LARGE SCALE GENOMIC DNA]</scope>
    <source>
        <strain evidence="4">WF-38-12</strain>
    </source>
</reference>
<dbReference type="EMBL" id="CVMT01000010">
    <property type="protein sequence ID" value="CRG91580.1"/>
    <property type="molecule type" value="Genomic_DNA"/>
</dbReference>
<proteinExistence type="predicted"/>
<organism evidence="4 5">
    <name type="scientific">Talaromyces islandicus</name>
    <name type="common">Penicillium islandicum</name>
    <dbReference type="NCBI Taxonomy" id="28573"/>
    <lineage>
        <taxon>Eukaryota</taxon>
        <taxon>Fungi</taxon>
        <taxon>Dikarya</taxon>
        <taxon>Ascomycota</taxon>
        <taxon>Pezizomycotina</taxon>
        <taxon>Eurotiomycetes</taxon>
        <taxon>Eurotiomycetidae</taxon>
        <taxon>Eurotiales</taxon>
        <taxon>Trichocomaceae</taxon>
        <taxon>Talaromyces</taxon>
        <taxon>Talaromyces sect. Islandici</taxon>
    </lineage>
</organism>
<sequence length="603" mass="67247">MENPKTDEELDLVIVGGGVNGICALKTYLALNPSSSSSSIALLDSRGSLGGVWARERLYTGIKTNNVLGGYEFGDFGMDPQRFKVGYDQHIPGEIVHEYLEAYCDKFGLGKYIRLGRVVECITRENNSSGDNGDDDAGSWVVKVINQTENGKATNIRAKKLVMATGLTTQPYMPKINGQESFQRPLFHFVDLKKYEPELINKENQRITVFGSAKSAFDAAYLLADSGLSVDMIIRASGRGPAWMAPARVTPLKKLIERLVNIRLLTWLSPCIWGGEAADNYSLIRKALHSTWLGRKVVDTFWWILGNDVTTLNNWDSHPETAKLKPWVSTMWIASGLGIFNYDGDLLDMVRKGRINVHVADIDRLAEGQVHLSNGEVLPSDAMVCCTGWSPKPNIKFLPDGIETQLGLPMAGVDSLPEETLHNADAHIRNQLPTLKTQPQISNPEYNYHQDIGSEESSSRPLRLYRFMVPCSPHLAASRSIVFVGMTMTVSTMLVTQVQALWAAAYLNGTLDLPSQTDMQWTTALHTQFCKLRYGVGANGNRVPDFVFDAIPYIDMLLNDLGLNGKRKESMLKEWLEPYMVGDYRGIVEEYLEMKTKTDKKHV</sequence>
<protein>
    <submittedName>
        <fullName evidence="4">Dimethylaniline monooxygenase [N-oxide-forming] 5</fullName>
    </submittedName>
</protein>
<evidence type="ECO:0000313" key="4">
    <source>
        <dbReference type="EMBL" id="CRG91580.1"/>
    </source>
</evidence>
<dbReference type="AlphaFoldDB" id="A0A0U1M9E2"/>
<evidence type="ECO:0000256" key="2">
    <source>
        <dbReference type="ARBA" id="ARBA00022827"/>
    </source>
</evidence>
<keyword evidence="2" id="KW-0274">FAD</keyword>
<dbReference type="Proteomes" id="UP000054383">
    <property type="component" value="Unassembled WGS sequence"/>
</dbReference>
<evidence type="ECO:0000256" key="3">
    <source>
        <dbReference type="ARBA" id="ARBA00023002"/>
    </source>
</evidence>
<keyword evidence="4" id="KW-0503">Monooxygenase</keyword>
<accession>A0A0U1M9E2</accession>
<keyword evidence="5" id="KW-1185">Reference proteome</keyword>
<keyword evidence="3" id="KW-0560">Oxidoreductase</keyword>
<evidence type="ECO:0000313" key="5">
    <source>
        <dbReference type="Proteomes" id="UP000054383"/>
    </source>
</evidence>
<dbReference type="SUPFAM" id="SSF51905">
    <property type="entry name" value="FAD/NAD(P)-binding domain"/>
    <property type="match status" value="2"/>
</dbReference>
<keyword evidence="1" id="KW-0285">Flavoprotein</keyword>
<dbReference type="Pfam" id="PF13738">
    <property type="entry name" value="Pyr_redox_3"/>
    <property type="match status" value="1"/>
</dbReference>
<evidence type="ECO:0000256" key="1">
    <source>
        <dbReference type="ARBA" id="ARBA00022630"/>
    </source>
</evidence>
<dbReference type="Gene3D" id="3.50.50.60">
    <property type="entry name" value="FAD/NAD(P)-binding domain"/>
    <property type="match status" value="2"/>
</dbReference>
<dbReference type="STRING" id="28573.A0A0U1M9E2"/>
<dbReference type="OrthoDB" id="2915840at2759"/>
<dbReference type="InterPro" id="IPR050346">
    <property type="entry name" value="FMO-like"/>
</dbReference>
<dbReference type="PANTHER" id="PTHR23023">
    <property type="entry name" value="DIMETHYLANILINE MONOOXYGENASE"/>
    <property type="match status" value="1"/>
</dbReference>
<dbReference type="OMA" id="WISPFWI"/>